<protein>
    <recommendedName>
        <fullName evidence="8">Na(+)-translocating NADH-quinone reductase subunit A</fullName>
        <shortName evidence="8">Na(+)-NQR subunit A</shortName>
        <shortName evidence="8">Na(+)-translocating NQR subunit A</shortName>
        <ecNumber evidence="8">7.2.1.1</ecNumber>
    </recommendedName>
    <alternativeName>
        <fullName evidence="8">NQR complex subunit A</fullName>
    </alternativeName>
    <alternativeName>
        <fullName evidence="8">NQR-1 subunit A</fullName>
    </alternativeName>
</protein>
<dbReference type="Pfam" id="PF05896">
    <property type="entry name" value="NQRA_N"/>
    <property type="match status" value="1"/>
</dbReference>
<dbReference type="Proteomes" id="UP000254575">
    <property type="component" value="Unassembled WGS sequence"/>
</dbReference>
<dbReference type="NCBIfam" id="NF003759">
    <property type="entry name" value="PRK05352.1-2"/>
    <property type="match status" value="1"/>
</dbReference>
<keyword evidence="1 8" id="KW-0813">Transport</keyword>
<feature type="domain" description="Na(+)-translocating NADH-quinone reductase subunit A C-terminal" evidence="10">
    <location>
        <begin position="264"/>
        <end position="312"/>
    </location>
</feature>
<evidence type="ECO:0000256" key="4">
    <source>
        <dbReference type="ARBA" id="ARBA00023053"/>
    </source>
</evidence>
<evidence type="ECO:0000256" key="8">
    <source>
        <dbReference type="HAMAP-Rule" id="MF_00425"/>
    </source>
</evidence>
<keyword evidence="6 8" id="KW-0830">Ubiquinone</keyword>
<keyword evidence="7 8" id="KW-0739">Sodium transport</keyword>
<dbReference type="GO" id="GO:0006814">
    <property type="term" value="P:sodium ion transport"/>
    <property type="evidence" value="ECO:0007669"/>
    <property type="project" value="UniProtKB-UniRule"/>
</dbReference>
<evidence type="ECO:0000313" key="12">
    <source>
        <dbReference type="EMBL" id="SUO96335.1"/>
    </source>
</evidence>
<evidence type="ECO:0000259" key="9">
    <source>
        <dbReference type="Pfam" id="PF05896"/>
    </source>
</evidence>
<dbReference type="NCBIfam" id="TIGR01936">
    <property type="entry name" value="nqrA"/>
    <property type="match status" value="1"/>
</dbReference>
<feature type="domain" description="NqrA N-terminal barrel-sandwich hybrid" evidence="9">
    <location>
        <begin position="2"/>
        <end position="95"/>
    </location>
</feature>
<dbReference type="InterPro" id="IPR056147">
    <property type="entry name" value="NQRA_N"/>
</dbReference>
<dbReference type="AlphaFoldDB" id="A0A380MUT0"/>
<keyword evidence="3 8" id="KW-0520">NAD</keyword>
<proteinExistence type="inferred from homology"/>
<dbReference type="HAMAP" id="MF_00425">
    <property type="entry name" value="NqrA"/>
    <property type="match status" value="1"/>
</dbReference>
<evidence type="ECO:0000256" key="1">
    <source>
        <dbReference type="ARBA" id="ARBA00022448"/>
    </source>
</evidence>
<evidence type="ECO:0000256" key="7">
    <source>
        <dbReference type="ARBA" id="ARBA00023201"/>
    </source>
</evidence>
<comment type="similarity">
    <text evidence="8">Belongs to the NqrA family.</text>
</comment>
<dbReference type="EC" id="7.2.1.1" evidence="8"/>
<keyword evidence="2 8" id="KW-1278">Translocase</keyword>
<accession>A0A380MUT0</accession>
<dbReference type="PANTHER" id="PTHR37839:SF1">
    <property type="entry name" value="NA(+)-TRANSLOCATING NADH-QUINONE REDUCTASE SUBUNIT A"/>
    <property type="match status" value="1"/>
</dbReference>
<evidence type="ECO:0000256" key="3">
    <source>
        <dbReference type="ARBA" id="ARBA00023027"/>
    </source>
</evidence>
<dbReference type="EMBL" id="UHIA01000004">
    <property type="protein sequence ID" value="SUO96335.1"/>
    <property type="molecule type" value="Genomic_DNA"/>
</dbReference>
<dbReference type="InterPro" id="IPR022615">
    <property type="entry name" value="NqrA_C_domain"/>
</dbReference>
<keyword evidence="12" id="KW-0560">Oxidoreductase</keyword>
<evidence type="ECO:0000256" key="5">
    <source>
        <dbReference type="ARBA" id="ARBA00023065"/>
    </source>
</evidence>
<evidence type="ECO:0000259" key="10">
    <source>
        <dbReference type="Pfam" id="PF11973"/>
    </source>
</evidence>
<dbReference type="Pfam" id="PF11973">
    <property type="entry name" value="NQRA_SLBB"/>
    <property type="match status" value="1"/>
</dbReference>
<organism evidence="12 13">
    <name type="scientific">Suttonella indologenes</name>
    <dbReference type="NCBI Taxonomy" id="13276"/>
    <lineage>
        <taxon>Bacteria</taxon>
        <taxon>Pseudomonadati</taxon>
        <taxon>Pseudomonadota</taxon>
        <taxon>Gammaproteobacteria</taxon>
        <taxon>Cardiobacteriales</taxon>
        <taxon>Cardiobacteriaceae</taxon>
        <taxon>Suttonella</taxon>
    </lineage>
</organism>
<keyword evidence="5 8" id="KW-0406">Ion transport</keyword>
<keyword evidence="13" id="KW-1185">Reference proteome</keyword>
<dbReference type="InterPro" id="IPR008703">
    <property type="entry name" value="NqrA"/>
</dbReference>
<reference evidence="12 13" key="1">
    <citation type="submission" date="2018-06" db="EMBL/GenBank/DDBJ databases">
        <authorList>
            <consortium name="Pathogen Informatics"/>
            <person name="Doyle S."/>
        </authorList>
    </citation>
    <scope>NUCLEOTIDE SEQUENCE [LARGE SCALE GENOMIC DNA]</scope>
    <source>
        <strain evidence="12 13">NCTC10717</strain>
    </source>
</reference>
<dbReference type="InterPro" id="IPR056148">
    <property type="entry name" value="NQRA_2nd"/>
</dbReference>
<feature type="domain" description="NqrA second alpha/beta" evidence="11">
    <location>
        <begin position="116"/>
        <end position="258"/>
    </location>
</feature>
<evidence type="ECO:0000259" key="11">
    <source>
        <dbReference type="Pfam" id="PF24836"/>
    </source>
</evidence>
<gene>
    <name evidence="8 12" type="primary">nqrA</name>
    <name evidence="12" type="ORF">NCTC10717_00952</name>
</gene>
<name>A0A380MUT0_9GAMM</name>
<dbReference type="Pfam" id="PF24836">
    <property type="entry name" value="NQRA_2nd"/>
    <property type="match status" value="1"/>
</dbReference>
<comment type="function">
    <text evidence="8">NQR complex catalyzes the reduction of ubiquinone-1 to ubiquinol by two successive reactions, coupled with the transport of Na(+) ions from the cytoplasm to the periplasm. NqrA to NqrE are probably involved in the second step, the conversion of ubisemiquinone to ubiquinol.</text>
</comment>
<dbReference type="RefSeq" id="WP_115218219.1">
    <property type="nucleotide sequence ID" value="NZ_UHIA01000004.1"/>
</dbReference>
<evidence type="ECO:0000256" key="2">
    <source>
        <dbReference type="ARBA" id="ARBA00022967"/>
    </source>
</evidence>
<dbReference type="GO" id="GO:0016655">
    <property type="term" value="F:oxidoreductase activity, acting on NAD(P)H, quinone or similar compound as acceptor"/>
    <property type="evidence" value="ECO:0007669"/>
    <property type="project" value="UniProtKB-UniRule"/>
</dbReference>
<comment type="subunit">
    <text evidence="8">Composed of six subunits; NqrA, NqrB, NqrC, NqrD, NqrE and NqrF.</text>
</comment>
<comment type="catalytic activity">
    <reaction evidence="8">
        <text>a ubiquinone + n Na(+)(in) + NADH + H(+) = a ubiquinol + n Na(+)(out) + NAD(+)</text>
        <dbReference type="Rhea" id="RHEA:47748"/>
        <dbReference type="Rhea" id="RHEA-COMP:9565"/>
        <dbReference type="Rhea" id="RHEA-COMP:9566"/>
        <dbReference type="ChEBI" id="CHEBI:15378"/>
        <dbReference type="ChEBI" id="CHEBI:16389"/>
        <dbReference type="ChEBI" id="CHEBI:17976"/>
        <dbReference type="ChEBI" id="CHEBI:29101"/>
        <dbReference type="ChEBI" id="CHEBI:57540"/>
        <dbReference type="ChEBI" id="CHEBI:57945"/>
        <dbReference type="EC" id="7.2.1.1"/>
    </reaction>
</comment>
<dbReference type="OrthoDB" id="9774536at2"/>
<evidence type="ECO:0000256" key="6">
    <source>
        <dbReference type="ARBA" id="ARBA00023075"/>
    </source>
</evidence>
<keyword evidence="4 8" id="KW-0915">Sodium</keyword>
<evidence type="ECO:0000313" key="13">
    <source>
        <dbReference type="Proteomes" id="UP000254575"/>
    </source>
</evidence>
<dbReference type="PANTHER" id="PTHR37839">
    <property type="entry name" value="NA(+)-TRANSLOCATING NADH-QUINONE REDUCTASE SUBUNIT A"/>
    <property type="match status" value="1"/>
</dbReference>
<sequence>MIVIKKGIELPISGAVADDSIHQLPTQALYAVIGDDYLGLRPTMMIAVGDKVREGQALFEDKKNPGVLICSPVSGEIEDIVRGERRRLLAVTIRPDESLEPIRFTQFDEDALAEISAEQVREQLQKSGAWSLLRQRPFDKTPKIDATPQAIFVNTMDSNPLAVNPMLAFADREADYQAGLTVLSKLTAGPVHVVHEPKTKLPQTSARHVQYHAIDGIHPAGLVGTHIHFIDPVSANKTAWHLNLQDLLAIGHLFRTGYLDNERIISIAGPGVKNPQFVKTRIGVSLTHVLKDNLAEGEQRIISGSIFAGRQTDAETAFLGFYDKQVVVLPEGRESIFLEFMRPGMNSYSRTRAYLGRFLKKPLPFTTSMQGSPRPIVPFGIYDEVMPLDILPTLLLKALIIKDTDTAVQLGALELAEEDVALLTYVDPGKHDFGAILRENLEQIEEEG</sequence>